<dbReference type="GO" id="GO:0006508">
    <property type="term" value="P:proteolysis"/>
    <property type="evidence" value="ECO:0007669"/>
    <property type="project" value="UniProtKB-KW"/>
</dbReference>
<dbReference type="Gene3D" id="2.60.40.1910">
    <property type="match status" value="1"/>
</dbReference>
<dbReference type="Gene3D" id="2.60.40.1730">
    <property type="entry name" value="tricorn interacting facor f3 domain"/>
    <property type="match status" value="1"/>
</dbReference>
<keyword evidence="7 19" id="KW-0812">Transmembrane</keyword>
<dbReference type="FunFam" id="2.60.40.1730:FF:000001">
    <property type="entry name" value="Leucyl-cystinyl aminopeptidase"/>
    <property type="match status" value="1"/>
</dbReference>
<dbReference type="FunFam" id="2.60.40.1910:FF:000003">
    <property type="entry name" value="Aminopeptidase"/>
    <property type="match status" value="1"/>
</dbReference>
<evidence type="ECO:0000256" key="11">
    <source>
        <dbReference type="ARBA" id="ARBA00022968"/>
    </source>
</evidence>
<evidence type="ECO:0000256" key="18">
    <source>
        <dbReference type="PIRSR" id="PIRSR634016-4"/>
    </source>
</evidence>
<keyword evidence="12 19" id="KW-1133">Transmembrane helix</keyword>
<feature type="domain" description="Aminopeptidase N-like N-terminal" evidence="23">
    <location>
        <begin position="107"/>
        <end position="295"/>
    </location>
</feature>
<evidence type="ECO:0000256" key="19">
    <source>
        <dbReference type="RuleBase" id="RU364040"/>
    </source>
</evidence>
<dbReference type="PANTHER" id="PTHR11533">
    <property type="entry name" value="PROTEASE M1 ZINC METALLOPROTEASE"/>
    <property type="match status" value="1"/>
</dbReference>
<dbReference type="Proteomes" id="UP000494165">
    <property type="component" value="Unassembled WGS sequence"/>
</dbReference>
<name>A0A8S1CBI1_9INSE</name>
<evidence type="ECO:0000256" key="20">
    <source>
        <dbReference type="SAM" id="MobiDB-lite"/>
    </source>
</evidence>
<dbReference type="GO" id="GO:0005886">
    <property type="term" value="C:plasma membrane"/>
    <property type="evidence" value="ECO:0007669"/>
    <property type="project" value="UniProtKB-SubCell"/>
</dbReference>
<evidence type="ECO:0000256" key="6">
    <source>
        <dbReference type="ARBA" id="ARBA00022670"/>
    </source>
</evidence>
<evidence type="ECO:0000259" key="21">
    <source>
        <dbReference type="Pfam" id="PF01433"/>
    </source>
</evidence>
<evidence type="ECO:0000313" key="25">
    <source>
        <dbReference type="Proteomes" id="UP000494165"/>
    </source>
</evidence>
<evidence type="ECO:0000256" key="9">
    <source>
        <dbReference type="ARBA" id="ARBA00022801"/>
    </source>
</evidence>
<evidence type="ECO:0000256" key="4">
    <source>
        <dbReference type="ARBA" id="ARBA00022438"/>
    </source>
</evidence>
<evidence type="ECO:0000259" key="22">
    <source>
        <dbReference type="Pfam" id="PF11838"/>
    </source>
</evidence>
<dbReference type="AlphaFoldDB" id="A0A8S1CBI1"/>
<dbReference type="CDD" id="cd09601">
    <property type="entry name" value="M1_APN-Q_like"/>
    <property type="match status" value="1"/>
</dbReference>
<dbReference type="Pfam" id="PF17900">
    <property type="entry name" value="Peptidase_M1_N"/>
    <property type="match status" value="1"/>
</dbReference>
<dbReference type="Pfam" id="PF11838">
    <property type="entry name" value="ERAP1_C"/>
    <property type="match status" value="1"/>
</dbReference>
<evidence type="ECO:0000256" key="13">
    <source>
        <dbReference type="ARBA" id="ARBA00023049"/>
    </source>
</evidence>
<dbReference type="GO" id="GO:0070006">
    <property type="term" value="F:metalloaminopeptidase activity"/>
    <property type="evidence" value="ECO:0007669"/>
    <property type="project" value="TreeGrafter"/>
</dbReference>
<evidence type="ECO:0000256" key="2">
    <source>
        <dbReference type="ARBA" id="ARBA00004609"/>
    </source>
</evidence>
<feature type="region of interest" description="Disordered" evidence="20">
    <location>
        <begin position="1"/>
        <end position="20"/>
    </location>
</feature>
<evidence type="ECO:0000256" key="15">
    <source>
        <dbReference type="ARBA" id="ARBA00023180"/>
    </source>
</evidence>
<dbReference type="GO" id="GO:0005737">
    <property type="term" value="C:cytoplasm"/>
    <property type="evidence" value="ECO:0007669"/>
    <property type="project" value="TreeGrafter"/>
</dbReference>
<feature type="binding site" evidence="17">
    <location>
        <position position="406"/>
    </location>
    <ligand>
        <name>Zn(2+)</name>
        <dbReference type="ChEBI" id="CHEBI:29105"/>
        <note>catalytic</note>
    </ligand>
</feature>
<feature type="binding site" evidence="17">
    <location>
        <position position="402"/>
    </location>
    <ligand>
        <name>Zn(2+)</name>
        <dbReference type="ChEBI" id="CHEBI:29105"/>
        <note>catalytic</note>
    </ligand>
</feature>
<keyword evidence="11" id="KW-0735">Signal-anchor</keyword>
<dbReference type="OrthoDB" id="6750768at2759"/>
<dbReference type="EMBL" id="CADEPI010000009">
    <property type="protein sequence ID" value="CAB3362759.1"/>
    <property type="molecule type" value="Genomic_DNA"/>
</dbReference>
<dbReference type="SUPFAM" id="SSF55486">
    <property type="entry name" value="Metalloproteases ('zincins'), catalytic domain"/>
    <property type="match status" value="1"/>
</dbReference>
<keyword evidence="5" id="KW-0336">GPI-anchor</keyword>
<dbReference type="GO" id="GO:0008270">
    <property type="term" value="F:zinc ion binding"/>
    <property type="evidence" value="ECO:0007669"/>
    <property type="project" value="UniProtKB-UniRule"/>
</dbReference>
<feature type="site" description="Transition state stabilizer" evidence="18">
    <location>
        <position position="488"/>
    </location>
</feature>
<dbReference type="PRINTS" id="PR00756">
    <property type="entry name" value="ALADIPTASE"/>
</dbReference>
<dbReference type="InterPro" id="IPR014782">
    <property type="entry name" value="Peptidase_M1_dom"/>
</dbReference>
<evidence type="ECO:0000256" key="1">
    <source>
        <dbReference type="ARBA" id="ARBA00004606"/>
    </source>
</evidence>
<proteinExistence type="inferred from homology"/>
<comment type="similarity">
    <text evidence="3 19">Belongs to the peptidase M1 family.</text>
</comment>
<dbReference type="GO" id="GO:0042277">
    <property type="term" value="F:peptide binding"/>
    <property type="evidence" value="ECO:0007669"/>
    <property type="project" value="TreeGrafter"/>
</dbReference>
<keyword evidence="10 17" id="KW-0862">Zinc</keyword>
<comment type="subcellular location">
    <subcellularLocation>
        <location evidence="2">Cell membrane</location>
        <topology evidence="2">Lipid-anchor</topology>
        <topology evidence="2">GPI-anchor</topology>
    </subcellularLocation>
    <subcellularLocation>
        <location evidence="1">Membrane</location>
        <topology evidence="1">Single-pass type II membrane protein</topology>
    </subcellularLocation>
</comment>
<dbReference type="InterPro" id="IPR045357">
    <property type="entry name" value="Aminopeptidase_N-like_N"/>
</dbReference>
<dbReference type="FunFam" id="1.10.390.10:FF:000001">
    <property type="entry name" value="Aminopeptidase"/>
    <property type="match status" value="1"/>
</dbReference>
<evidence type="ECO:0000313" key="24">
    <source>
        <dbReference type="EMBL" id="CAB3362759.1"/>
    </source>
</evidence>
<dbReference type="Gene3D" id="1.25.50.20">
    <property type="match status" value="1"/>
</dbReference>
<evidence type="ECO:0000256" key="7">
    <source>
        <dbReference type="ARBA" id="ARBA00022692"/>
    </source>
</evidence>
<dbReference type="PANTHER" id="PTHR11533:SF299">
    <property type="entry name" value="AMINOPEPTIDASE"/>
    <property type="match status" value="1"/>
</dbReference>
<dbReference type="InterPro" id="IPR027268">
    <property type="entry name" value="Peptidase_M4/M1_CTD_sf"/>
</dbReference>
<evidence type="ECO:0000256" key="10">
    <source>
        <dbReference type="ARBA" id="ARBA00022833"/>
    </source>
</evidence>
<dbReference type="Pfam" id="PF01433">
    <property type="entry name" value="Peptidase_M1"/>
    <property type="match status" value="1"/>
</dbReference>
<dbReference type="InterPro" id="IPR042097">
    <property type="entry name" value="Aminopeptidase_N-like_N_sf"/>
</dbReference>
<dbReference type="InterPro" id="IPR050344">
    <property type="entry name" value="Peptidase_M1_aminopeptidases"/>
</dbReference>
<dbReference type="InterPro" id="IPR001930">
    <property type="entry name" value="Peptidase_M1"/>
</dbReference>
<feature type="domain" description="ERAP1-like C-terminal" evidence="22">
    <location>
        <begin position="629"/>
        <end position="945"/>
    </location>
</feature>
<protein>
    <recommendedName>
        <fullName evidence="19">Aminopeptidase</fullName>
        <ecNumber evidence="19">3.4.11.-</ecNumber>
    </recommendedName>
</protein>
<keyword evidence="15" id="KW-0325">Glycoprotein</keyword>
<reference evidence="24 25" key="1">
    <citation type="submission" date="2020-04" db="EMBL/GenBank/DDBJ databases">
        <authorList>
            <person name="Alioto T."/>
            <person name="Alioto T."/>
            <person name="Gomez Garrido J."/>
        </authorList>
    </citation>
    <scope>NUCLEOTIDE SEQUENCE [LARGE SCALE GENOMIC DNA]</scope>
</reference>
<dbReference type="GO" id="GO:0098552">
    <property type="term" value="C:side of membrane"/>
    <property type="evidence" value="ECO:0007669"/>
    <property type="project" value="UniProtKB-KW"/>
</dbReference>
<dbReference type="InterPro" id="IPR024571">
    <property type="entry name" value="ERAP1-like_C_dom"/>
</dbReference>
<evidence type="ECO:0000256" key="3">
    <source>
        <dbReference type="ARBA" id="ARBA00010136"/>
    </source>
</evidence>
<evidence type="ECO:0000256" key="8">
    <source>
        <dbReference type="ARBA" id="ARBA00022723"/>
    </source>
</evidence>
<evidence type="ECO:0000256" key="14">
    <source>
        <dbReference type="ARBA" id="ARBA00023136"/>
    </source>
</evidence>
<evidence type="ECO:0000256" key="5">
    <source>
        <dbReference type="ARBA" id="ARBA00022622"/>
    </source>
</evidence>
<keyword evidence="8 17" id="KW-0479">Metal-binding</keyword>
<keyword evidence="5" id="KW-0449">Lipoprotein</keyword>
<feature type="active site" description="Proton acceptor" evidence="16">
    <location>
        <position position="403"/>
    </location>
</feature>
<dbReference type="GO" id="GO:0043171">
    <property type="term" value="P:peptide catabolic process"/>
    <property type="evidence" value="ECO:0007669"/>
    <property type="project" value="TreeGrafter"/>
</dbReference>
<feature type="transmembrane region" description="Helical" evidence="19">
    <location>
        <begin position="37"/>
        <end position="58"/>
    </location>
</feature>
<keyword evidence="13 19" id="KW-0482">Metalloprotease</keyword>
<dbReference type="SUPFAM" id="SSF63737">
    <property type="entry name" value="Leukotriene A4 hydrolase N-terminal domain"/>
    <property type="match status" value="1"/>
</dbReference>
<comment type="caution">
    <text evidence="24">The sequence shown here is derived from an EMBL/GenBank/DDBJ whole genome shotgun (WGS) entry which is preliminary data.</text>
</comment>
<keyword evidence="4 19" id="KW-0031">Aminopeptidase</keyword>
<keyword evidence="9 19" id="KW-0378">Hydrolase</keyword>
<feature type="domain" description="Peptidase M1 membrane alanine aminopeptidase" evidence="21">
    <location>
        <begin position="330"/>
        <end position="549"/>
    </location>
</feature>
<evidence type="ECO:0000259" key="23">
    <source>
        <dbReference type="Pfam" id="PF17900"/>
    </source>
</evidence>
<dbReference type="InterPro" id="IPR034016">
    <property type="entry name" value="M1_APN-typ"/>
</dbReference>
<sequence length="967" mass="110335">MSDQDNVAFLTGGDSQSSNKRSLYERNGVAVCSQKKALIIATSVFACLFAFSILIAFISQTDCPCLGQGDDEDDFDEFENAMPRQPKASNGEPYPWNSLRLPDFVRPLRYNLTIHPNLTTYYVKGQVSIEFTVDKETEFLVLHSKNISITDKTLEESNGQIMNITEILEFIPGQQIYIESLQPFMKNHNYTLKLRFTYRLSTELEGFYVSTYTTPEGDKRVLATTHFEATHARAAFPCFDEPHFKARFKISIFRDRFHISLTNMPVANTEDAGFYMGTGLLRDDFEESVPMSTYLVAFVVCDYHKKSMVTQNQISVSVYAPQHQLNRAEFALETATTLMDFFENFFNVSYSLPKQDLIAIPDFAAGAMENWGLITYRESSILYDPLETSSAAHQWVAIVIAHELAHQWFGNLVTMRWWSDLWLNEGFASFLEYVGVAYVRPDWAMLEQFVVDKTQPALALDALASSHPISVEVRDPSEIEAIFDAISYSKGAAIIAMLEGFLGRDTLRSGLQLYLLTHEYQNADTTDLWKALSDTSPAALHVKSIMDTWTLQMGFPLVTIERNGTEIYARQDRFLMSSSNDTSNLPTSKFNYKWYIPLSYRTNRPEDGVKQVWMNMTDVAFTLPEDAIWFKANVNQSGFYRVNYDKDTWNALVAALINNTHVFSPADRASLIDDAFTLCRSGVLGPELPLELSLYLKNEQHYAPWVTALESMQNWARRLQESAAYKLFLQHMQGILNPAATRIGWNETGTHLQKLLRSEILSAAVMFGESTTVRQARRIFSDWMNNNKTVSPNLREVVYTAGIKYGGEQEWEFCWSRYNSTAVPSERRLLLKALGLASDPWLLQRFLQASLDRNMVKPQDLKLVFTVVASNPEGRLLAWRHVRANWRRLQNALGNSTAALGGLVGTVTSHFSSPYDVEEVSQFLKALPRRWGQHRIMRQSLENIQLNAKWVRSNERMIATWLKEHPI</sequence>
<gene>
    <name evidence="24" type="ORF">CLODIP_2_CD14364</name>
</gene>
<keyword evidence="25" id="KW-1185">Reference proteome</keyword>
<evidence type="ECO:0000256" key="16">
    <source>
        <dbReference type="PIRSR" id="PIRSR634016-1"/>
    </source>
</evidence>
<organism evidence="24 25">
    <name type="scientific">Cloeon dipterum</name>
    <dbReference type="NCBI Taxonomy" id="197152"/>
    <lineage>
        <taxon>Eukaryota</taxon>
        <taxon>Metazoa</taxon>
        <taxon>Ecdysozoa</taxon>
        <taxon>Arthropoda</taxon>
        <taxon>Hexapoda</taxon>
        <taxon>Insecta</taxon>
        <taxon>Pterygota</taxon>
        <taxon>Palaeoptera</taxon>
        <taxon>Ephemeroptera</taxon>
        <taxon>Pisciforma</taxon>
        <taxon>Baetidae</taxon>
        <taxon>Cloeon</taxon>
    </lineage>
</organism>
<dbReference type="EC" id="3.4.11.-" evidence="19"/>
<comment type="cofactor">
    <cofactor evidence="17 19">
        <name>Zn(2+)</name>
        <dbReference type="ChEBI" id="CHEBI:29105"/>
    </cofactor>
    <text evidence="17 19">Binds 1 zinc ion per subunit.</text>
</comment>
<dbReference type="GO" id="GO:0005615">
    <property type="term" value="C:extracellular space"/>
    <property type="evidence" value="ECO:0007669"/>
    <property type="project" value="TreeGrafter"/>
</dbReference>
<accession>A0A8S1CBI1</accession>
<evidence type="ECO:0000256" key="17">
    <source>
        <dbReference type="PIRSR" id="PIRSR634016-3"/>
    </source>
</evidence>
<dbReference type="Gene3D" id="1.10.390.10">
    <property type="entry name" value="Neutral Protease Domain 2"/>
    <property type="match status" value="1"/>
</dbReference>
<evidence type="ECO:0000256" key="12">
    <source>
        <dbReference type="ARBA" id="ARBA00022989"/>
    </source>
</evidence>
<feature type="binding site" evidence="17">
    <location>
        <position position="425"/>
    </location>
    <ligand>
        <name>Zn(2+)</name>
        <dbReference type="ChEBI" id="CHEBI:29105"/>
        <note>catalytic</note>
    </ligand>
</feature>
<dbReference type="FunFam" id="1.25.50.20:FF:000005">
    <property type="entry name" value="Aminopeptidase N-like protein"/>
    <property type="match status" value="1"/>
</dbReference>
<keyword evidence="14 19" id="KW-0472">Membrane</keyword>
<keyword evidence="6 19" id="KW-0645">Protease</keyword>